<comment type="caution">
    <text evidence="3">The sequence shown here is derived from an EMBL/GenBank/DDBJ whole genome shotgun (WGS) entry which is preliminary data.</text>
</comment>
<dbReference type="EMBL" id="BKCJ010005035">
    <property type="protein sequence ID" value="GEU64516.1"/>
    <property type="molecule type" value="Genomic_DNA"/>
</dbReference>
<feature type="compositionally biased region" description="Basic and acidic residues" evidence="1">
    <location>
        <begin position="54"/>
        <end position="68"/>
    </location>
</feature>
<feature type="domain" description="DUF4283" evidence="2">
    <location>
        <begin position="228"/>
        <end position="292"/>
    </location>
</feature>
<evidence type="ECO:0000256" key="1">
    <source>
        <dbReference type="SAM" id="MobiDB-lite"/>
    </source>
</evidence>
<protein>
    <submittedName>
        <fullName evidence="3">Zinc knuckle CX2CX4HX4C</fullName>
    </submittedName>
</protein>
<evidence type="ECO:0000313" key="3">
    <source>
        <dbReference type="EMBL" id="GEU64516.1"/>
    </source>
</evidence>
<dbReference type="AlphaFoldDB" id="A0A6L2LRV0"/>
<feature type="region of interest" description="Disordered" evidence="1">
    <location>
        <begin position="54"/>
        <end position="77"/>
    </location>
</feature>
<name>A0A6L2LRV0_TANCI</name>
<feature type="compositionally biased region" description="Polar residues" evidence="1">
    <location>
        <begin position="381"/>
        <end position="400"/>
    </location>
</feature>
<dbReference type="Pfam" id="PF14111">
    <property type="entry name" value="DUF4283"/>
    <property type="match status" value="1"/>
</dbReference>
<feature type="compositionally biased region" description="Low complexity" evidence="1">
    <location>
        <begin position="364"/>
        <end position="380"/>
    </location>
</feature>
<evidence type="ECO:0000259" key="2">
    <source>
        <dbReference type="Pfam" id="PF14111"/>
    </source>
</evidence>
<accession>A0A6L2LRV0</accession>
<feature type="region of interest" description="Disordered" evidence="1">
    <location>
        <begin position="325"/>
        <end position="412"/>
    </location>
</feature>
<proteinExistence type="predicted"/>
<dbReference type="InterPro" id="IPR025558">
    <property type="entry name" value="DUF4283"/>
</dbReference>
<gene>
    <name evidence="3" type="ORF">Tci_036494</name>
</gene>
<sequence>MQSFEGTITGLQQDTIVRVYPNLNSGFVDSTIKGHGEGDQSRASIMFRSARVSRDEDFTNPKNTDHEFGGPTSVPKSTLQNLKSVPSTYDSGVHLNNMKNYEAFNITLSSVEGVAEFFKVPLITKQRNAILKTASTGWKALMDLKSATPDLGGDPVITKPNEVSPGDPIAKSVDIYEKPRSFVEEAGAGAKDQPKVHSNFRSLVADPVFDGVNISIPRKVIEKVSTCFEHTLYGYFIGKRMAFLVVEYYARSNWVKHGLNRIMMNSKGFFFFKFDSRACLEAILEGGPWLIQADLADVVTIGVPLLTGDDFTREIIRVEYESRPPRCDKKRKGKSKSTNGAQFAGPSVKQNVRYEPKAATSVPKKGVSNVGNSSNLSSKLRNTGTSFNKDNITSPNSFSALNIDEGEEEEEE</sequence>
<organism evidence="3">
    <name type="scientific">Tanacetum cinerariifolium</name>
    <name type="common">Dalmatian daisy</name>
    <name type="synonym">Chrysanthemum cinerariifolium</name>
    <dbReference type="NCBI Taxonomy" id="118510"/>
    <lineage>
        <taxon>Eukaryota</taxon>
        <taxon>Viridiplantae</taxon>
        <taxon>Streptophyta</taxon>
        <taxon>Embryophyta</taxon>
        <taxon>Tracheophyta</taxon>
        <taxon>Spermatophyta</taxon>
        <taxon>Magnoliopsida</taxon>
        <taxon>eudicotyledons</taxon>
        <taxon>Gunneridae</taxon>
        <taxon>Pentapetalae</taxon>
        <taxon>asterids</taxon>
        <taxon>campanulids</taxon>
        <taxon>Asterales</taxon>
        <taxon>Asteraceae</taxon>
        <taxon>Asteroideae</taxon>
        <taxon>Anthemideae</taxon>
        <taxon>Anthemidinae</taxon>
        <taxon>Tanacetum</taxon>
    </lineage>
</organism>
<reference evidence="3" key="1">
    <citation type="journal article" date="2019" name="Sci. Rep.">
        <title>Draft genome of Tanacetum cinerariifolium, the natural source of mosquito coil.</title>
        <authorList>
            <person name="Yamashiro T."/>
            <person name="Shiraishi A."/>
            <person name="Satake H."/>
            <person name="Nakayama K."/>
        </authorList>
    </citation>
    <scope>NUCLEOTIDE SEQUENCE</scope>
</reference>